<proteinExistence type="predicted"/>
<feature type="chain" id="PRO_5015575775" evidence="1">
    <location>
        <begin position="24"/>
        <end position="164"/>
    </location>
</feature>
<keyword evidence="1" id="KW-0732">Signal</keyword>
<evidence type="ECO:0000256" key="1">
    <source>
        <dbReference type="SAM" id="SignalP"/>
    </source>
</evidence>
<dbReference type="RefSeq" id="WP_109099909.1">
    <property type="nucleotide sequence ID" value="NZ_QDKQ01000025.1"/>
</dbReference>
<sequence>MQVLKRSVLAGLAIAAAGSPALACVMAPPAGPEVQRRRTLDFQASLWDRSEVVFVALLQHPKEIWLQGAGGAPGREAALKPILQLKGPPTATSTTIRHTSFTSCGPAPALDALDPTAGDMFVVYSSSALPTGASIIGTISPEKLVEPKVRAAWSEAYGRKASPR</sequence>
<gene>
    <name evidence="2" type="ORF">DDF67_05375</name>
</gene>
<reference evidence="2 3" key="1">
    <citation type="submission" date="2018-04" db="EMBL/GenBank/DDBJ databases">
        <title>The genome sequence of Caulobacter sp. 744.</title>
        <authorList>
            <person name="Gao J."/>
            <person name="Sun J."/>
        </authorList>
    </citation>
    <scope>NUCLEOTIDE SEQUENCE [LARGE SCALE GENOMIC DNA]</scope>
    <source>
        <strain evidence="2 3">774</strain>
    </source>
</reference>
<dbReference type="AlphaFoldDB" id="A0A2T9KA36"/>
<accession>A0A2T9KA36</accession>
<dbReference type="Proteomes" id="UP000245073">
    <property type="component" value="Unassembled WGS sequence"/>
</dbReference>
<evidence type="ECO:0000313" key="2">
    <source>
        <dbReference type="EMBL" id="PVM92691.1"/>
    </source>
</evidence>
<protein>
    <submittedName>
        <fullName evidence="2">Uncharacterized protein</fullName>
    </submittedName>
</protein>
<comment type="caution">
    <text evidence="2">The sequence shown here is derived from an EMBL/GenBank/DDBJ whole genome shotgun (WGS) entry which is preliminary data.</text>
</comment>
<dbReference type="EMBL" id="QDKQ01000025">
    <property type="protein sequence ID" value="PVM92691.1"/>
    <property type="molecule type" value="Genomic_DNA"/>
</dbReference>
<name>A0A2T9KA36_9CAUL</name>
<evidence type="ECO:0000313" key="3">
    <source>
        <dbReference type="Proteomes" id="UP000245073"/>
    </source>
</evidence>
<feature type="signal peptide" evidence="1">
    <location>
        <begin position="1"/>
        <end position="23"/>
    </location>
</feature>
<organism evidence="2 3">
    <name type="scientific">Caulobacter endophyticus</name>
    <dbReference type="NCBI Taxonomy" id="2172652"/>
    <lineage>
        <taxon>Bacteria</taxon>
        <taxon>Pseudomonadati</taxon>
        <taxon>Pseudomonadota</taxon>
        <taxon>Alphaproteobacteria</taxon>
        <taxon>Caulobacterales</taxon>
        <taxon>Caulobacteraceae</taxon>
        <taxon>Caulobacter</taxon>
    </lineage>
</organism>
<dbReference type="OrthoDB" id="9829975at2"/>
<keyword evidence="3" id="KW-1185">Reference proteome</keyword>